<sequence length="140" mass="14648">MATPQARARALGASPVATPWAARPRELGAQARSLGKLADRCACPGTTRSKPPSIFGEQCGCGARSPVVSGGDGERRVCCGAEQPAMAAVRRRRRRGARTTDDTSSDHATLSTSSWPSRWRWCFKAAPVSAGLSVAAGPRA</sequence>
<gene>
    <name evidence="1" type="ORF">HPB47_021705</name>
</gene>
<evidence type="ECO:0000313" key="2">
    <source>
        <dbReference type="Proteomes" id="UP000805193"/>
    </source>
</evidence>
<dbReference type="Proteomes" id="UP000805193">
    <property type="component" value="Unassembled WGS sequence"/>
</dbReference>
<name>A0AC60QCS9_IXOPE</name>
<organism evidence="1 2">
    <name type="scientific">Ixodes persulcatus</name>
    <name type="common">Taiga tick</name>
    <dbReference type="NCBI Taxonomy" id="34615"/>
    <lineage>
        <taxon>Eukaryota</taxon>
        <taxon>Metazoa</taxon>
        <taxon>Ecdysozoa</taxon>
        <taxon>Arthropoda</taxon>
        <taxon>Chelicerata</taxon>
        <taxon>Arachnida</taxon>
        <taxon>Acari</taxon>
        <taxon>Parasitiformes</taxon>
        <taxon>Ixodida</taxon>
        <taxon>Ixodoidea</taxon>
        <taxon>Ixodidae</taxon>
        <taxon>Ixodinae</taxon>
        <taxon>Ixodes</taxon>
    </lineage>
</organism>
<evidence type="ECO:0000313" key="1">
    <source>
        <dbReference type="EMBL" id="KAG0431533.1"/>
    </source>
</evidence>
<proteinExistence type="predicted"/>
<comment type="caution">
    <text evidence="1">The sequence shown here is derived from an EMBL/GenBank/DDBJ whole genome shotgun (WGS) entry which is preliminary data.</text>
</comment>
<keyword evidence="2" id="KW-1185">Reference proteome</keyword>
<dbReference type="EMBL" id="JABSTQ010009216">
    <property type="protein sequence ID" value="KAG0431533.1"/>
    <property type="molecule type" value="Genomic_DNA"/>
</dbReference>
<protein>
    <submittedName>
        <fullName evidence="1">Uncharacterized protein</fullName>
    </submittedName>
</protein>
<accession>A0AC60QCS9</accession>
<reference evidence="1 2" key="1">
    <citation type="journal article" date="2020" name="Cell">
        <title>Large-Scale Comparative Analyses of Tick Genomes Elucidate Their Genetic Diversity and Vector Capacities.</title>
        <authorList>
            <consortium name="Tick Genome and Microbiome Consortium (TIGMIC)"/>
            <person name="Jia N."/>
            <person name="Wang J."/>
            <person name="Shi W."/>
            <person name="Du L."/>
            <person name="Sun Y."/>
            <person name="Zhan W."/>
            <person name="Jiang J.F."/>
            <person name="Wang Q."/>
            <person name="Zhang B."/>
            <person name="Ji P."/>
            <person name="Bell-Sakyi L."/>
            <person name="Cui X.M."/>
            <person name="Yuan T.T."/>
            <person name="Jiang B.G."/>
            <person name="Yang W.F."/>
            <person name="Lam T.T."/>
            <person name="Chang Q.C."/>
            <person name="Ding S.J."/>
            <person name="Wang X.J."/>
            <person name="Zhu J.G."/>
            <person name="Ruan X.D."/>
            <person name="Zhao L."/>
            <person name="Wei J.T."/>
            <person name="Ye R.Z."/>
            <person name="Que T.C."/>
            <person name="Du C.H."/>
            <person name="Zhou Y.H."/>
            <person name="Cheng J.X."/>
            <person name="Dai P.F."/>
            <person name="Guo W.B."/>
            <person name="Han X.H."/>
            <person name="Huang E.J."/>
            <person name="Li L.F."/>
            <person name="Wei W."/>
            <person name="Gao Y.C."/>
            <person name="Liu J.Z."/>
            <person name="Shao H.Z."/>
            <person name="Wang X."/>
            <person name="Wang C.C."/>
            <person name="Yang T.C."/>
            <person name="Huo Q.B."/>
            <person name="Li W."/>
            <person name="Chen H.Y."/>
            <person name="Chen S.E."/>
            <person name="Zhou L.G."/>
            <person name="Ni X.B."/>
            <person name="Tian J.H."/>
            <person name="Sheng Y."/>
            <person name="Liu T."/>
            <person name="Pan Y.S."/>
            <person name="Xia L.Y."/>
            <person name="Li J."/>
            <person name="Zhao F."/>
            <person name="Cao W.C."/>
        </authorList>
    </citation>
    <scope>NUCLEOTIDE SEQUENCE [LARGE SCALE GENOMIC DNA]</scope>
    <source>
        <strain evidence="1">Iper-2018</strain>
    </source>
</reference>